<evidence type="ECO:0000313" key="4">
    <source>
        <dbReference type="Proteomes" id="UP001304419"/>
    </source>
</evidence>
<name>A0A8I2HBR4_9GAMM</name>
<dbReference type="EMBL" id="WEIA01000009">
    <property type="protein sequence ID" value="NLR22635.1"/>
    <property type="molecule type" value="Genomic_DNA"/>
</dbReference>
<keyword evidence="4" id="KW-1185">Reference proteome</keyword>
<dbReference type="EMBL" id="CP137578">
    <property type="protein sequence ID" value="WOX29561.1"/>
    <property type="molecule type" value="Genomic_DNA"/>
</dbReference>
<evidence type="ECO:0000313" key="2">
    <source>
        <dbReference type="EMBL" id="WOX29561.1"/>
    </source>
</evidence>
<dbReference type="AlphaFoldDB" id="A0A8I2HBR4"/>
<proteinExistence type="predicted"/>
<accession>A0A8I2HBR4</accession>
<dbReference type="RefSeq" id="WP_039492121.1">
    <property type="nucleotide sequence ID" value="NZ_CBCSDF010000014.1"/>
</dbReference>
<evidence type="ECO:0000313" key="1">
    <source>
        <dbReference type="EMBL" id="NLR22635.1"/>
    </source>
</evidence>
<dbReference type="Proteomes" id="UP000646877">
    <property type="component" value="Unassembled WGS sequence"/>
</dbReference>
<evidence type="ECO:0000313" key="3">
    <source>
        <dbReference type="Proteomes" id="UP000646877"/>
    </source>
</evidence>
<reference evidence="1" key="1">
    <citation type="submission" date="2019-10" db="EMBL/GenBank/DDBJ databases">
        <authorList>
            <person name="Paulsen S."/>
        </authorList>
    </citation>
    <scope>NUCLEOTIDE SEQUENCE</scope>
    <source>
        <strain evidence="1">LMG 19692</strain>
    </source>
</reference>
<protein>
    <submittedName>
        <fullName evidence="1">Uncharacterized protein</fullName>
    </submittedName>
</protein>
<reference evidence="2 4" key="2">
    <citation type="submission" date="2023-10" db="EMBL/GenBank/DDBJ databases">
        <title>To unveil natural product biosynthetic capacity in Pseudoalteromonas.</title>
        <authorList>
            <person name="Wang J."/>
        </authorList>
    </citation>
    <scope>NUCLEOTIDE SEQUENCE [LARGE SCALE GENOMIC DNA]</scope>
    <source>
        <strain evidence="2 4">DSM 15914</strain>
    </source>
</reference>
<dbReference type="Proteomes" id="UP001304419">
    <property type="component" value="Chromosome 1"/>
</dbReference>
<sequence length="61" mass="6785">MKLSLKKRNMKVLNKDNSQIVKNATAQIAGGYNRGYTDFYFCGTTHCPSAYPECETMGCNA</sequence>
<gene>
    <name evidence="1" type="ORF">F9Y85_15250</name>
    <name evidence="2" type="ORF">R5H13_04660</name>
</gene>
<organism evidence="1 3">
    <name type="scientific">Pseudoalteromonas maricaloris</name>
    <dbReference type="NCBI Taxonomy" id="184924"/>
    <lineage>
        <taxon>Bacteria</taxon>
        <taxon>Pseudomonadati</taxon>
        <taxon>Pseudomonadota</taxon>
        <taxon>Gammaproteobacteria</taxon>
        <taxon>Alteromonadales</taxon>
        <taxon>Pseudoalteromonadaceae</taxon>
        <taxon>Pseudoalteromonas</taxon>
    </lineage>
</organism>